<organism evidence="2 4">
    <name type="scientific">Mycobacterium intracellulare subsp. chimaera</name>
    <dbReference type="NCBI Taxonomy" id="222805"/>
    <lineage>
        <taxon>Bacteria</taxon>
        <taxon>Bacillati</taxon>
        <taxon>Actinomycetota</taxon>
        <taxon>Actinomycetes</taxon>
        <taxon>Mycobacteriales</taxon>
        <taxon>Mycobacteriaceae</taxon>
        <taxon>Mycobacterium</taxon>
        <taxon>Mycobacterium avium complex (MAC)</taxon>
    </lineage>
</organism>
<dbReference type="InterPro" id="IPR003615">
    <property type="entry name" value="HNH_nuc"/>
</dbReference>
<dbReference type="GO" id="GO:0003676">
    <property type="term" value="F:nucleic acid binding"/>
    <property type="evidence" value="ECO:0007669"/>
    <property type="project" value="InterPro"/>
</dbReference>
<keyword evidence="5" id="KW-1185">Reference proteome</keyword>
<name>A0A1Y0T8S9_MYCIT</name>
<evidence type="ECO:0000313" key="2">
    <source>
        <dbReference type="EMBL" id="ASL16754.1"/>
    </source>
</evidence>
<dbReference type="EMBL" id="CP015267">
    <property type="protein sequence ID" value="ASL16754.1"/>
    <property type="molecule type" value="Genomic_DNA"/>
</dbReference>
<accession>A0A1Y0T8S9</accession>
<dbReference type="KEGG" id="mchi:AN480_20085"/>
<evidence type="ECO:0000313" key="3">
    <source>
        <dbReference type="EMBL" id="MDM3925674.1"/>
    </source>
</evidence>
<dbReference type="EMBL" id="JASZZX010000003">
    <property type="protein sequence ID" value="MDM3925674.1"/>
    <property type="molecule type" value="Genomic_DNA"/>
</dbReference>
<protein>
    <submittedName>
        <fullName evidence="3">DUF222 domain-containing protein</fullName>
    </submittedName>
    <submittedName>
        <fullName evidence="2">HNH nuclease</fullName>
    </submittedName>
</protein>
<dbReference type="AlphaFoldDB" id="A0A1Y0T8S9"/>
<reference evidence="3" key="2">
    <citation type="submission" date="2023-06" db="EMBL/GenBank/DDBJ databases">
        <title>Itaconate inhibition of nontuberculous mycobacteria.</title>
        <authorList>
            <person name="Breen P."/>
            <person name="Zimbric M."/>
            <person name="Caverly L."/>
        </authorList>
    </citation>
    <scope>NUCLEOTIDE SEQUENCE</scope>
    <source>
        <strain evidence="3">FLAC1071</strain>
    </source>
</reference>
<evidence type="ECO:0000313" key="4">
    <source>
        <dbReference type="Proteomes" id="UP000198286"/>
    </source>
</evidence>
<feature type="domain" description="HNH nuclease" evidence="1">
    <location>
        <begin position="314"/>
        <end position="364"/>
    </location>
</feature>
<dbReference type="GO" id="GO:0004519">
    <property type="term" value="F:endonuclease activity"/>
    <property type="evidence" value="ECO:0007669"/>
    <property type="project" value="InterPro"/>
</dbReference>
<dbReference type="GO" id="GO:0008270">
    <property type="term" value="F:zinc ion binding"/>
    <property type="evidence" value="ECO:0007669"/>
    <property type="project" value="InterPro"/>
</dbReference>
<reference evidence="2 4" key="1">
    <citation type="journal article" date="2017" name="Lancet Infect. Dis.">
        <title>Global outbreak of severe Mycobacterium chimaera disease after cardiac surgery: a molecular epidemiological study.</title>
        <authorList>
            <person name="van Ingen J."/>
            <person name="Kohl T."/>
            <person name="Kranzer K."/>
            <person name="Hasse B."/>
            <person name="Keller P."/>
            <person name="Szafranska A."/>
            <person name="Hillemann D."/>
            <person name="Chand M."/>
            <person name="Schreiber P."/>
            <person name="Sommerstein R."/>
            <person name="Berger C."/>
            <person name="Genoni M."/>
            <person name="Ruegg C."/>
            <person name="Troillet N."/>
            <person name="Widmer A.F."/>
            <person name="Becker S.L."/>
            <person name="Herrmann M."/>
            <person name="Eckmanns T."/>
            <person name="Haller S."/>
            <person name="Hoeller C."/>
            <person name="Debast S.B."/>
            <person name="Wolfhagen M.J."/>
            <person name="Hopman J."/>
            <person name="Kluytmans J."/>
            <person name="Langelaar M."/>
            <person name="Notermans D.W."/>
            <person name="ten Oever J."/>
            <person name="van den Barselaar P."/>
            <person name="Vonk A.B.A."/>
            <person name="Vos M.C."/>
            <person name="Ahmed N."/>
            <person name="Brown T."/>
            <person name="Crook D."/>
            <person name="Lamagni T."/>
            <person name="Phin N."/>
            <person name="Smith E.G."/>
            <person name="Zambon M."/>
            <person name="Serr A."/>
            <person name="Goetting T."/>
            <person name="Ebner W."/>
            <person name="Thuermer A."/>
            <person name="Utpatel C."/>
            <person name="Sproer C."/>
            <person name="Bunk B."/>
            <person name="Nubel U."/>
            <person name="Bloemberg G."/>
            <person name="Bottger E."/>
            <person name="Niemann S."/>
            <person name="Wagner D."/>
            <person name="Sax H."/>
        </authorList>
    </citation>
    <scope>NUCLEOTIDE SEQUENCE [LARGE SCALE GENOMIC DNA]</scope>
    <source>
        <strain evidence="2 4">ZUERICH-2</strain>
    </source>
</reference>
<reference evidence="3" key="3">
    <citation type="submission" date="2023-06" db="EMBL/GenBank/DDBJ databases">
        <authorList>
            <person name="Spilker T."/>
        </authorList>
    </citation>
    <scope>NUCLEOTIDE SEQUENCE</scope>
    <source>
        <strain evidence="3">FLAC1071</strain>
    </source>
</reference>
<dbReference type="CDD" id="cd00085">
    <property type="entry name" value="HNHc"/>
    <property type="match status" value="1"/>
</dbReference>
<sequence length="424" mass="44744">MFEELIAVNPAADESSLVERIAELEALKSAAAAGQARAAAALDAARRATEAASGVPAARRGRGVASEVALARRDSPARGGRHLGFAKALVHEMPHTLAALECGALSEWRATLIVRESACLDVEDRRALDAEMCADPSSLSGMGDARVAAAAKAIAYRLDPHAIVERAAKAEEDRNVTIRPAPDTMSYVTALLPVAQGVSVYATLRREADTCGDGRTRGQVMADTLVERVTGRSATVPTPVAVNLALTDETLLGGDDAPADVAGYGPIPASVARSMVAEAAADRRSRATLRRLYTHPQSGALVAMESRARLFPQGLAAFIGLRDQHCRTPYCDAPIRHRDHAQPWADGGPTTADNGLGLCEHCNYVKENAGWRVSTSVDETHTHTALFTTPTGATYRSTAPPRGPTITMSKLEVRVGVALARHAA</sequence>
<gene>
    <name evidence="2" type="ORF">MYCOZU2_04386</name>
    <name evidence="3" type="ORF">QRB35_06500</name>
</gene>
<proteinExistence type="predicted"/>
<evidence type="ECO:0000313" key="5">
    <source>
        <dbReference type="Proteomes" id="UP001529272"/>
    </source>
</evidence>
<dbReference type="Proteomes" id="UP000198286">
    <property type="component" value="Chromosome"/>
</dbReference>
<dbReference type="Proteomes" id="UP001529272">
    <property type="component" value="Unassembled WGS sequence"/>
</dbReference>
<dbReference type="RefSeq" id="WP_042912831.1">
    <property type="nucleotide sequence ID" value="NZ_CP012885.2"/>
</dbReference>
<dbReference type="Gene3D" id="1.10.30.50">
    <property type="match status" value="1"/>
</dbReference>
<dbReference type="SMART" id="SM00507">
    <property type="entry name" value="HNHc"/>
    <property type="match status" value="1"/>
</dbReference>
<dbReference type="InterPro" id="IPR002711">
    <property type="entry name" value="HNH"/>
</dbReference>
<dbReference type="Pfam" id="PF01844">
    <property type="entry name" value="HNH"/>
    <property type="match status" value="1"/>
</dbReference>
<evidence type="ECO:0000259" key="1">
    <source>
        <dbReference type="SMART" id="SM00507"/>
    </source>
</evidence>
<dbReference type="STRING" id="222805.AN480_20085"/>